<dbReference type="AlphaFoldDB" id="A0A6C2TVA5"/>
<keyword evidence="2" id="KW-1185">Reference proteome</keyword>
<evidence type="ECO:0000313" key="1">
    <source>
        <dbReference type="EMBL" id="VGO11539.1"/>
    </source>
</evidence>
<organism evidence="1 2">
    <name type="scientific">Pontiella desulfatans</name>
    <dbReference type="NCBI Taxonomy" id="2750659"/>
    <lineage>
        <taxon>Bacteria</taxon>
        <taxon>Pseudomonadati</taxon>
        <taxon>Kiritimatiellota</taxon>
        <taxon>Kiritimatiellia</taxon>
        <taxon>Kiritimatiellales</taxon>
        <taxon>Pontiellaceae</taxon>
        <taxon>Pontiella</taxon>
    </lineage>
</organism>
<name>A0A6C2TVA5_PONDE</name>
<sequence length="37" mass="4146">MTGFIIVLVCIAGSIAWGITAGRKRRKVQEEQDRERG</sequence>
<evidence type="ECO:0000313" key="2">
    <source>
        <dbReference type="Proteomes" id="UP000366872"/>
    </source>
</evidence>
<protein>
    <submittedName>
        <fullName evidence="1">Uncharacterized protein</fullName>
    </submittedName>
</protein>
<dbReference type="EMBL" id="CAAHFG010000001">
    <property type="protein sequence ID" value="VGO11539.1"/>
    <property type="molecule type" value="Genomic_DNA"/>
</dbReference>
<reference evidence="1 2" key="1">
    <citation type="submission" date="2019-04" db="EMBL/GenBank/DDBJ databases">
        <authorList>
            <person name="Van Vliet M D."/>
        </authorList>
    </citation>
    <scope>NUCLEOTIDE SEQUENCE [LARGE SCALE GENOMIC DNA]</scope>
    <source>
        <strain evidence="1 2">F1</strain>
    </source>
</reference>
<dbReference type="Proteomes" id="UP000366872">
    <property type="component" value="Unassembled WGS sequence"/>
</dbReference>
<proteinExistence type="predicted"/>
<accession>A0A6C2TVA5</accession>
<gene>
    <name evidence="1" type="ORF">PDESU_00083</name>
</gene>